<feature type="transmembrane region" description="Helical" evidence="1">
    <location>
        <begin position="174"/>
        <end position="193"/>
    </location>
</feature>
<dbReference type="Proteomes" id="UP001529235">
    <property type="component" value="Unassembled WGS sequence"/>
</dbReference>
<dbReference type="PANTHER" id="PTHR22911">
    <property type="entry name" value="ACYL-MALONYL CONDENSING ENZYME-RELATED"/>
    <property type="match status" value="1"/>
</dbReference>
<dbReference type="InterPro" id="IPR037185">
    <property type="entry name" value="EmrE-like"/>
</dbReference>
<feature type="transmembrane region" description="Helical" evidence="1">
    <location>
        <begin position="261"/>
        <end position="278"/>
    </location>
</feature>
<dbReference type="SUPFAM" id="SSF103481">
    <property type="entry name" value="Multidrug resistance efflux transporter EmrE"/>
    <property type="match status" value="2"/>
</dbReference>
<proteinExistence type="predicted"/>
<feature type="domain" description="EamA" evidence="2">
    <location>
        <begin position="148"/>
        <end position="278"/>
    </location>
</feature>
<dbReference type="Pfam" id="PF00892">
    <property type="entry name" value="EamA"/>
    <property type="match status" value="2"/>
</dbReference>
<keyword evidence="1" id="KW-1133">Transmembrane helix</keyword>
<keyword evidence="4" id="KW-1185">Reference proteome</keyword>
<feature type="transmembrane region" description="Helical" evidence="1">
    <location>
        <begin position="140"/>
        <end position="162"/>
    </location>
</feature>
<accession>A0ABD4Z9A3</accession>
<keyword evidence="1" id="KW-0472">Membrane</keyword>
<evidence type="ECO:0000256" key="1">
    <source>
        <dbReference type="SAM" id="Phobius"/>
    </source>
</evidence>
<feature type="transmembrane region" description="Helical" evidence="1">
    <location>
        <begin position="115"/>
        <end position="134"/>
    </location>
</feature>
<feature type="transmembrane region" description="Helical" evidence="1">
    <location>
        <begin position="205"/>
        <end position="228"/>
    </location>
</feature>
<evidence type="ECO:0000313" key="4">
    <source>
        <dbReference type="Proteomes" id="UP001529235"/>
    </source>
</evidence>
<feature type="transmembrane region" description="Helical" evidence="1">
    <location>
        <begin position="30"/>
        <end position="50"/>
    </location>
</feature>
<protein>
    <submittedName>
        <fullName evidence="3">DMT family transporter</fullName>
    </submittedName>
</protein>
<dbReference type="EMBL" id="JASNVW010000002">
    <property type="protein sequence ID" value="MDK6028673.1"/>
    <property type="molecule type" value="Genomic_DNA"/>
</dbReference>
<feature type="transmembrane region" description="Helical" evidence="1">
    <location>
        <begin position="7"/>
        <end position="24"/>
    </location>
</feature>
<dbReference type="AlphaFoldDB" id="A0ABD4Z9A3"/>
<feature type="transmembrane region" description="Helical" evidence="1">
    <location>
        <begin position="62"/>
        <end position="80"/>
    </location>
</feature>
<dbReference type="RefSeq" id="WP_285273648.1">
    <property type="nucleotide sequence ID" value="NZ_JASNVW010000002.1"/>
</dbReference>
<dbReference type="PANTHER" id="PTHR22911:SF76">
    <property type="entry name" value="EAMA DOMAIN-CONTAINING PROTEIN"/>
    <property type="match status" value="1"/>
</dbReference>
<sequence>MGKAVHVMLFIVASISIGLASIFIRLSNASPIACAFWRLLIASIIIAFSPSGSTKHIFSKHTLYPFLAGIALATHFVLWMDSLFRVSVAVSTTIVVLYPIHLAIVETLKGEKPSILEVAGIVMGFASVITLSLYTSTHVGGSLIGVAESFAASIAAAIYFYIGKISRKFMALKEYAVTAYASASITTLLYSFIAKDNVFSYIPKSWPWLLALAVVPMIGGHTTMNYLLKFYKSSTVTSIALAEPAIASALAVIILGENMTTIHGIALALAISGTWIVLKSSKQ</sequence>
<dbReference type="InterPro" id="IPR000620">
    <property type="entry name" value="EamA_dom"/>
</dbReference>
<name>A0ABD4Z9A3_9CREN</name>
<feature type="domain" description="EamA" evidence="2">
    <location>
        <begin position="7"/>
        <end position="132"/>
    </location>
</feature>
<keyword evidence="1" id="KW-0812">Transmembrane</keyword>
<feature type="transmembrane region" description="Helical" evidence="1">
    <location>
        <begin position="86"/>
        <end position="108"/>
    </location>
</feature>
<comment type="caution">
    <text evidence="3">The sequence shown here is derived from an EMBL/GenBank/DDBJ whole genome shotgun (WGS) entry which is preliminary data.</text>
</comment>
<reference evidence="3 4" key="1">
    <citation type="submission" date="2023-05" db="EMBL/GenBank/DDBJ databases">
        <title>A new hyperthermophilic archaea 'Ignisphaera cupida' sp. nov. and description of the family 'Ignisphaeraceae' fam. nov.</title>
        <authorList>
            <person name="Podosokorskaya O.A."/>
            <person name="Elcheninov A.G."/>
            <person name="Klukina A."/>
            <person name="Merkel A.Y."/>
        </authorList>
    </citation>
    <scope>NUCLEOTIDE SEQUENCE [LARGE SCALE GENOMIC DNA]</scope>
    <source>
        <strain evidence="3 4">4213-co</strain>
    </source>
</reference>
<gene>
    <name evidence="3" type="ORF">QPL79_04800</name>
</gene>
<evidence type="ECO:0000259" key="2">
    <source>
        <dbReference type="Pfam" id="PF00892"/>
    </source>
</evidence>
<organism evidence="3 4">
    <name type="scientific">Ignisphaera cupida</name>
    <dbReference type="NCBI Taxonomy" id="3050454"/>
    <lineage>
        <taxon>Archaea</taxon>
        <taxon>Thermoproteota</taxon>
        <taxon>Thermoprotei</taxon>
        <taxon>Desulfurococcales</taxon>
        <taxon>Desulfurococcaceae</taxon>
        <taxon>Ignisphaera</taxon>
    </lineage>
</organism>
<evidence type="ECO:0000313" key="3">
    <source>
        <dbReference type="EMBL" id="MDK6028673.1"/>
    </source>
</evidence>